<dbReference type="HOGENOM" id="CLU_601951_0_0_1"/>
<keyword evidence="3" id="KW-1185">Reference proteome</keyword>
<reference evidence="2" key="3">
    <citation type="submission" date="2016-03" db="UniProtKB">
        <authorList>
            <consortium name="EnsemblProtists"/>
        </authorList>
    </citation>
    <scope>IDENTIFICATION</scope>
</reference>
<dbReference type="Gene3D" id="1.25.10.10">
    <property type="entry name" value="Leucine-rich Repeat Variant"/>
    <property type="match status" value="1"/>
</dbReference>
<dbReference type="RefSeq" id="XP_005830304.1">
    <property type="nucleotide sequence ID" value="XM_005830247.1"/>
</dbReference>
<dbReference type="PaxDb" id="55529-EKX43324"/>
<proteinExistence type="predicted"/>
<dbReference type="InterPro" id="IPR011989">
    <property type="entry name" value="ARM-like"/>
</dbReference>
<reference evidence="3" key="2">
    <citation type="submission" date="2012-11" db="EMBL/GenBank/DDBJ databases">
        <authorList>
            <person name="Kuo A."/>
            <person name="Curtis B.A."/>
            <person name="Tanifuji G."/>
            <person name="Burki F."/>
            <person name="Gruber A."/>
            <person name="Irimia M."/>
            <person name="Maruyama S."/>
            <person name="Arias M.C."/>
            <person name="Ball S.G."/>
            <person name="Gile G.H."/>
            <person name="Hirakawa Y."/>
            <person name="Hopkins J.F."/>
            <person name="Rensing S.A."/>
            <person name="Schmutz J."/>
            <person name="Symeonidi A."/>
            <person name="Elias M."/>
            <person name="Eveleigh R.J."/>
            <person name="Herman E.K."/>
            <person name="Klute M.J."/>
            <person name="Nakayama T."/>
            <person name="Obornik M."/>
            <person name="Reyes-Prieto A."/>
            <person name="Armbrust E.V."/>
            <person name="Aves S.J."/>
            <person name="Beiko R.G."/>
            <person name="Coutinho P."/>
            <person name="Dacks J.B."/>
            <person name="Durnford D.G."/>
            <person name="Fast N.M."/>
            <person name="Green B.R."/>
            <person name="Grisdale C."/>
            <person name="Hempe F."/>
            <person name="Henrissat B."/>
            <person name="Hoppner M.P."/>
            <person name="Ishida K.-I."/>
            <person name="Kim E."/>
            <person name="Koreny L."/>
            <person name="Kroth P.G."/>
            <person name="Liu Y."/>
            <person name="Malik S.-B."/>
            <person name="Maier U.G."/>
            <person name="McRose D."/>
            <person name="Mock T."/>
            <person name="Neilson J.A."/>
            <person name="Onodera N.T."/>
            <person name="Poole A.M."/>
            <person name="Pritham E.J."/>
            <person name="Richards T.A."/>
            <person name="Rocap G."/>
            <person name="Roy S.W."/>
            <person name="Sarai C."/>
            <person name="Schaack S."/>
            <person name="Shirato S."/>
            <person name="Slamovits C.H."/>
            <person name="Spencer D.F."/>
            <person name="Suzuki S."/>
            <person name="Worden A.Z."/>
            <person name="Zauner S."/>
            <person name="Barry K."/>
            <person name="Bell C."/>
            <person name="Bharti A.K."/>
            <person name="Crow J.A."/>
            <person name="Grimwood J."/>
            <person name="Kramer R."/>
            <person name="Lindquist E."/>
            <person name="Lucas S."/>
            <person name="Salamov A."/>
            <person name="McFadden G.I."/>
            <person name="Lane C.E."/>
            <person name="Keeling P.J."/>
            <person name="Gray M.W."/>
            <person name="Grigoriev I.V."/>
            <person name="Archibald J.M."/>
        </authorList>
    </citation>
    <scope>NUCLEOTIDE SEQUENCE</scope>
    <source>
        <strain evidence="3">CCMP2712</strain>
    </source>
</reference>
<dbReference type="KEGG" id="gtt:GUITHDRAFT_110739"/>
<evidence type="ECO:0000313" key="1">
    <source>
        <dbReference type="EMBL" id="EKX43324.1"/>
    </source>
</evidence>
<protein>
    <submittedName>
        <fullName evidence="1 2">Uncharacterized protein</fullName>
    </submittedName>
</protein>
<dbReference type="EnsemblProtists" id="EKX43324">
    <property type="protein sequence ID" value="EKX43324"/>
    <property type="gene ID" value="GUITHDRAFT_110739"/>
</dbReference>
<evidence type="ECO:0000313" key="3">
    <source>
        <dbReference type="Proteomes" id="UP000011087"/>
    </source>
</evidence>
<dbReference type="AlphaFoldDB" id="L1J5E3"/>
<evidence type="ECO:0000313" key="2">
    <source>
        <dbReference type="EnsemblProtists" id="EKX43324"/>
    </source>
</evidence>
<dbReference type="SUPFAM" id="SSF48371">
    <property type="entry name" value="ARM repeat"/>
    <property type="match status" value="1"/>
</dbReference>
<dbReference type="InterPro" id="IPR016024">
    <property type="entry name" value="ARM-type_fold"/>
</dbReference>
<sequence length="455" mass="50792">MSDQLSEAERRHFDQLQKKMADNANDGAMVRGTVFEILASLQEFVARDQTSFNISLRRGKYLPQSCVELLCKVMLRKLACTTTISTVQYALGACSKSLLLYPDLWPMLVKCILGGMCAHPLDANVQSNGLYALGRLLEDGKERKEMVFLQSKAVAAGERLSSLMVESNVVEVTVIAMEHHQDTVTINNCCMLIRELVSLSQPAKSLMNEHEIVRYVMEGMENNEQDGELLIHCMRAFGDCVEDTEISPHLLDRIVSWAAKFSSKLKASDELVLNYCTLVRKVSQVPQGESPSTSQHLARQSAIASSGVLTKMLEIVDMVNDEEEGKNEFEPLTFIRSAELNESVRGNTQTQLALIGLGGFATIDRTLKRYDEITLKAFKFLYDEDKACRSTCILLLSSLFDGPSRQGRHEELLQTESGGEMAQITLRWMLSVANTSAHVQAVHDKARQWGLSLEE</sequence>
<reference evidence="1 3" key="1">
    <citation type="journal article" date="2012" name="Nature">
        <title>Algal genomes reveal evolutionary mosaicism and the fate of nucleomorphs.</title>
        <authorList>
            <consortium name="DOE Joint Genome Institute"/>
            <person name="Curtis B.A."/>
            <person name="Tanifuji G."/>
            <person name="Burki F."/>
            <person name="Gruber A."/>
            <person name="Irimia M."/>
            <person name="Maruyama S."/>
            <person name="Arias M.C."/>
            <person name="Ball S.G."/>
            <person name="Gile G.H."/>
            <person name="Hirakawa Y."/>
            <person name="Hopkins J.F."/>
            <person name="Kuo A."/>
            <person name="Rensing S.A."/>
            <person name="Schmutz J."/>
            <person name="Symeonidi A."/>
            <person name="Elias M."/>
            <person name="Eveleigh R.J."/>
            <person name="Herman E.K."/>
            <person name="Klute M.J."/>
            <person name="Nakayama T."/>
            <person name="Obornik M."/>
            <person name="Reyes-Prieto A."/>
            <person name="Armbrust E.V."/>
            <person name="Aves S.J."/>
            <person name="Beiko R.G."/>
            <person name="Coutinho P."/>
            <person name="Dacks J.B."/>
            <person name="Durnford D.G."/>
            <person name="Fast N.M."/>
            <person name="Green B.R."/>
            <person name="Grisdale C.J."/>
            <person name="Hempel F."/>
            <person name="Henrissat B."/>
            <person name="Hoppner M.P."/>
            <person name="Ishida K."/>
            <person name="Kim E."/>
            <person name="Koreny L."/>
            <person name="Kroth P.G."/>
            <person name="Liu Y."/>
            <person name="Malik S.B."/>
            <person name="Maier U.G."/>
            <person name="McRose D."/>
            <person name="Mock T."/>
            <person name="Neilson J.A."/>
            <person name="Onodera N.T."/>
            <person name="Poole A.M."/>
            <person name="Pritham E.J."/>
            <person name="Richards T.A."/>
            <person name="Rocap G."/>
            <person name="Roy S.W."/>
            <person name="Sarai C."/>
            <person name="Schaack S."/>
            <person name="Shirato S."/>
            <person name="Slamovits C.H."/>
            <person name="Spencer D.F."/>
            <person name="Suzuki S."/>
            <person name="Worden A.Z."/>
            <person name="Zauner S."/>
            <person name="Barry K."/>
            <person name="Bell C."/>
            <person name="Bharti A.K."/>
            <person name="Crow J.A."/>
            <person name="Grimwood J."/>
            <person name="Kramer R."/>
            <person name="Lindquist E."/>
            <person name="Lucas S."/>
            <person name="Salamov A."/>
            <person name="McFadden G.I."/>
            <person name="Lane C.E."/>
            <person name="Keeling P.J."/>
            <person name="Gray M.W."/>
            <person name="Grigoriev I.V."/>
            <person name="Archibald J.M."/>
        </authorList>
    </citation>
    <scope>NUCLEOTIDE SEQUENCE</scope>
    <source>
        <strain evidence="1 3">CCMP2712</strain>
    </source>
</reference>
<dbReference type="EMBL" id="JH993011">
    <property type="protein sequence ID" value="EKX43324.1"/>
    <property type="molecule type" value="Genomic_DNA"/>
</dbReference>
<organism evidence="1">
    <name type="scientific">Guillardia theta (strain CCMP2712)</name>
    <name type="common">Cryptophyte</name>
    <dbReference type="NCBI Taxonomy" id="905079"/>
    <lineage>
        <taxon>Eukaryota</taxon>
        <taxon>Cryptophyceae</taxon>
        <taxon>Pyrenomonadales</taxon>
        <taxon>Geminigeraceae</taxon>
        <taxon>Guillardia</taxon>
    </lineage>
</organism>
<name>L1J5E3_GUITC</name>
<accession>L1J5E3</accession>
<gene>
    <name evidence="1" type="ORF">GUITHDRAFT_110739</name>
</gene>
<dbReference type="GeneID" id="17299980"/>
<dbReference type="Proteomes" id="UP000011087">
    <property type="component" value="Unassembled WGS sequence"/>
</dbReference>